<proteinExistence type="predicted"/>
<accession>A0A6M3K119</accession>
<evidence type="ECO:0000313" key="1">
    <source>
        <dbReference type="EMBL" id="QJA75859.1"/>
    </source>
</evidence>
<reference evidence="1" key="1">
    <citation type="submission" date="2020-03" db="EMBL/GenBank/DDBJ databases">
        <title>The deep terrestrial virosphere.</title>
        <authorList>
            <person name="Holmfeldt K."/>
            <person name="Nilsson E."/>
            <person name="Simone D."/>
            <person name="Lopez-Fernandez M."/>
            <person name="Wu X."/>
            <person name="de Brujin I."/>
            <person name="Lundin D."/>
            <person name="Andersson A."/>
            <person name="Bertilsson S."/>
            <person name="Dopson M."/>
        </authorList>
    </citation>
    <scope>NUCLEOTIDE SEQUENCE</scope>
    <source>
        <strain evidence="1">MM415A01668</strain>
        <strain evidence="2">MM415B02248</strain>
    </source>
</reference>
<organism evidence="1">
    <name type="scientific">viral metagenome</name>
    <dbReference type="NCBI Taxonomy" id="1070528"/>
    <lineage>
        <taxon>unclassified sequences</taxon>
        <taxon>metagenomes</taxon>
        <taxon>organismal metagenomes</taxon>
    </lineage>
</organism>
<dbReference type="EMBL" id="MT142562">
    <property type="protein sequence ID" value="QJA85235.1"/>
    <property type="molecule type" value="Genomic_DNA"/>
</dbReference>
<gene>
    <name evidence="1" type="ORF">MM415A01668_0008</name>
    <name evidence="2" type="ORF">MM415B02248_0015</name>
</gene>
<evidence type="ECO:0000313" key="2">
    <source>
        <dbReference type="EMBL" id="QJA85235.1"/>
    </source>
</evidence>
<name>A0A6M3K119_9ZZZZ</name>
<sequence length="126" mass="15653">MKTENLKTDKNKEKLERYIAGCVQTMEKEFFDCGVDITYDRMREKIILTIKAYVLADNFKHYERKWPKDWWQAFKERWFPKWILHKWPVVYNELIVDVRALYPEYRPKIPKEKFCFHLSDIEDERI</sequence>
<protein>
    <submittedName>
        <fullName evidence="1">Uncharacterized protein</fullName>
    </submittedName>
</protein>
<dbReference type="AlphaFoldDB" id="A0A6M3K119"/>
<dbReference type="EMBL" id="MT142189">
    <property type="protein sequence ID" value="QJA75859.1"/>
    <property type="molecule type" value="Genomic_DNA"/>
</dbReference>